<dbReference type="AlphaFoldDB" id="A0AAD1AE58"/>
<accession>A0AAD1AE58</accession>
<dbReference type="Proteomes" id="UP000283946">
    <property type="component" value="Chromosome"/>
</dbReference>
<gene>
    <name evidence="1" type="ORF">C7V51_12815</name>
</gene>
<dbReference type="KEGG" id="ria:C7V51_12815"/>
<dbReference type="PROSITE" id="PS51318">
    <property type="entry name" value="TAT"/>
    <property type="match status" value="1"/>
</dbReference>
<organism evidence="1 2">
    <name type="scientific">Rathayibacter iranicus</name>
    <dbReference type="NCBI Taxonomy" id="59737"/>
    <lineage>
        <taxon>Bacteria</taxon>
        <taxon>Bacillati</taxon>
        <taxon>Actinomycetota</taxon>
        <taxon>Actinomycetes</taxon>
        <taxon>Micrococcales</taxon>
        <taxon>Microbacteriaceae</taxon>
        <taxon>Rathayibacter</taxon>
    </lineage>
</organism>
<evidence type="ECO:0000313" key="1">
    <source>
        <dbReference type="EMBL" id="AZZ56657.1"/>
    </source>
</evidence>
<name>A0AAD1AE58_9MICO</name>
<protein>
    <submittedName>
        <fullName evidence="1">Uncharacterized protein</fullName>
    </submittedName>
</protein>
<proteinExistence type="predicted"/>
<dbReference type="RefSeq" id="WP_104265855.1">
    <property type="nucleotide sequence ID" value="NZ_CP028130.1"/>
</dbReference>
<reference evidence="1 2" key="1">
    <citation type="submission" date="2018-03" db="EMBL/GenBank/DDBJ databases">
        <title>Bacteriophage NCPPB3778 and a type I-E CRISPR drive the evolution of the US Biological Select Agent, Rathayibacter toxicus.</title>
        <authorList>
            <person name="Davis E.W.II."/>
            <person name="Tabima J.F."/>
            <person name="Weisberg A.J."/>
            <person name="Dantas Lopes L."/>
            <person name="Wiseman M.S."/>
            <person name="Wiseman M.S."/>
            <person name="Pupko T."/>
            <person name="Belcher M.S."/>
            <person name="Sechler A.J."/>
            <person name="Tancos M.A."/>
            <person name="Schroeder B.K."/>
            <person name="Murray T.D."/>
            <person name="Luster D.G."/>
            <person name="Schneider W.L."/>
            <person name="Rogers E."/>
            <person name="Andreote F.D."/>
            <person name="Grunwald N.J."/>
            <person name="Putnam M.L."/>
            <person name="Chang J.H."/>
        </authorList>
    </citation>
    <scope>NUCLEOTIDE SEQUENCE [LARGE SCALE GENOMIC DNA]</scope>
    <source>
        <strain evidence="1 2">NCCPB 2253</strain>
    </source>
</reference>
<sequence length="215" mass="22898">MPKKTRDVIVASSDWTVPSADGVHRRTIVKGAAWTVPVVAVAMATPAAAASEAFVCPTVPASSGWTKPVTSGTSTGPGVYEWSTDGTEWQNTKDSTKADSFSYYIEFSFKGVAGHSYTFNWSAYASGARNTANYAAYDVTIGGNQVYTASTDGNYGGGASFIDPNTKARVSASKTFTPTTDGTYTFRYTVRLSQLASTQDANHDVWIKMPTLTCS</sequence>
<dbReference type="EMBL" id="CP028130">
    <property type="protein sequence ID" value="AZZ56657.1"/>
    <property type="molecule type" value="Genomic_DNA"/>
</dbReference>
<evidence type="ECO:0000313" key="2">
    <source>
        <dbReference type="Proteomes" id="UP000283946"/>
    </source>
</evidence>
<dbReference type="InterPro" id="IPR006311">
    <property type="entry name" value="TAT_signal"/>
</dbReference>